<dbReference type="Proteomes" id="UP001277761">
    <property type="component" value="Unassembled WGS sequence"/>
</dbReference>
<dbReference type="PANTHER" id="PTHR11941:SF75">
    <property type="entry name" value="ENOYL-COA HYDRATASE_ISOMERASE FAMILY PROTEIN"/>
    <property type="match status" value="1"/>
</dbReference>
<evidence type="ECO:0000313" key="2">
    <source>
        <dbReference type="Proteomes" id="UP001277761"/>
    </source>
</evidence>
<reference evidence="1 2" key="1">
    <citation type="submission" date="2023-11" db="EMBL/GenBank/DDBJ databases">
        <authorList>
            <person name="Xu M."/>
            <person name="Jiang T."/>
        </authorList>
    </citation>
    <scope>NUCLEOTIDE SEQUENCE [LARGE SCALE GENOMIC DNA]</scope>
    <source>
        <strain evidence="1 2">SD</strain>
    </source>
</reference>
<keyword evidence="2" id="KW-1185">Reference proteome</keyword>
<proteinExistence type="predicted"/>
<dbReference type="InterPro" id="IPR029045">
    <property type="entry name" value="ClpP/crotonase-like_dom_sf"/>
</dbReference>
<dbReference type="RefSeq" id="WP_319956037.1">
    <property type="nucleotide sequence ID" value="NZ_JAXAVX010000024.1"/>
</dbReference>
<organism evidence="1 2">
    <name type="scientific">Patulibacter brassicae</name>
    <dbReference type="NCBI Taxonomy" id="1705717"/>
    <lineage>
        <taxon>Bacteria</taxon>
        <taxon>Bacillati</taxon>
        <taxon>Actinomycetota</taxon>
        <taxon>Thermoleophilia</taxon>
        <taxon>Solirubrobacterales</taxon>
        <taxon>Patulibacteraceae</taxon>
        <taxon>Patulibacter</taxon>
    </lineage>
</organism>
<dbReference type="CDD" id="cd06558">
    <property type="entry name" value="crotonase-like"/>
    <property type="match status" value="1"/>
</dbReference>
<evidence type="ECO:0000313" key="1">
    <source>
        <dbReference type="EMBL" id="MDX8153888.1"/>
    </source>
</evidence>
<dbReference type="Gene3D" id="3.90.226.10">
    <property type="entry name" value="2-enoyl-CoA Hydratase, Chain A, domain 1"/>
    <property type="match status" value="1"/>
</dbReference>
<accession>A0ABU4VSM2</accession>
<dbReference type="Pfam" id="PF00378">
    <property type="entry name" value="ECH_1"/>
    <property type="match status" value="1"/>
</dbReference>
<dbReference type="EMBL" id="JAXAVX010000024">
    <property type="protein sequence ID" value="MDX8153888.1"/>
    <property type="molecule type" value="Genomic_DNA"/>
</dbReference>
<gene>
    <name evidence="1" type="ORF">SK069_19980</name>
</gene>
<comment type="caution">
    <text evidence="1">The sequence shown here is derived from an EMBL/GenBank/DDBJ whole genome shotgun (WGS) entry which is preliminary data.</text>
</comment>
<dbReference type="InterPro" id="IPR001753">
    <property type="entry name" value="Enoyl-CoA_hydra/iso"/>
</dbReference>
<dbReference type="SUPFAM" id="SSF52096">
    <property type="entry name" value="ClpP/crotonase"/>
    <property type="match status" value="1"/>
</dbReference>
<sequence length="232" mass="24136">MTVHAATVTPPGLRREGDVLVLDLGSGENRVNPDLLATIGAALDEVEATEAPRALVTTATGKFWSNGLDLEWLGAHHEQVQEVVDAYHRLLARVLGLGAPTVAAVQGHAFAAGAMLASAHDAVVMREDRGFWCVPEADLGMPFTAGMTALLAARLPTRTAHEAMTTARRYGGPDAVVAGIADEAVAEADVLPRAIARAAALAGKQPQTLAAIKRRLHADAIATLQAPQVLGA</sequence>
<dbReference type="PANTHER" id="PTHR11941">
    <property type="entry name" value="ENOYL-COA HYDRATASE-RELATED"/>
    <property type="match status" value="1"/>
</dbReference>
<protein>
    <submittedName>
        <fullName evidence="1">Enoyl-CoA hydratase-related protein</fullName>
    </submittedName>
</protein>
<name>A0ABU4VSM2_9ACTN</name>